<evidence type="ECO:0000256" key="1">
    <source>
        <dbReference type="ARBA" id="ARBA00022729"/>
    </source>
</evidence>
<organism evidence="4 5">
    <name type="scientific">Desulfosarcina ovata subsp. sediminis</name>
    <dbReference type="NCBI Taxonomy" id="885957"/>
    <lineage>
        <taxon>Bacteria</taxon>
        <taxon>Pseudomonadati</taxon>
        <taxon>Thermodesulfobacteriota</taxon>
        <taxon>Desulfobacteria</taxon>
        <taxon>Desulfobacterales</taxon>
        <taxon>Desulfosarcinaceae</taxon>
        <taxon>Desulfosarcina</taxon>
    </lineage>
</organism>
<reference evidence="4 5" key="1">
    <citation type="submission" date="2019-11" db="EMBL/GenBank/DDBJ databases">
        <title>Comparative genomics of hydrocarbon-degrading Desulfosarcina strains.</title>
        <authorList>
            <person name="Watanabe M."/>
            <person name="Kojima H."/>
            <person name="Fukui M."/>
        </authorList>
    </citation>
    <scope>NUCLEOTIDE SEQUENCE [LARGE SCALE GENOMIC DNA]</scope>
    <source>
        <strain evidence="4 5">28bB2T</strain>
    </source>
</reference>
<dbReference type="SUPFAM" id="SSF51261">
    <property type="entry name" value="Duplicated hybrid motif"/>
    <property type="match status" value="1"/>
</dbReference>
<protein>
    <submittedName>
        <fullName evidence="4">Peptidase M24</fullName>
    </submittedName>
</protein>
<dbReference type="PANTHER" id="PTHR21666">
    <property type="entry name" value="PEPTIDASE-RELATED"/>
    <property type="match status" value="1"/>
</dbReference>
<evidence type="ECO:0000259" key="3">
    <source>
        <dbReference type="Pfam" id="PF01551"/>
    </source>
</evidence>
<proteinExistence type="predicted"/>
<evidence type="ECO:0000313" key="4">
    <source>
        <dbReference type="EMBL" id="BBO79536.1"/>
    </source>
</evidence>
<dbReference type="AlphaFoldDB" id="A0A5K7ZF13"/>
<dbReference type="Gene3D" id="2.70.70.10">
    <property type="entry name" value="Glucose Permease (Domain IIA)"/>
    <property type="match status" value="1"/>
</dbReference>
<dbReference type="InterPro" id="IPR050570">
    <property type="entry name" value="Cell_wall_metabolism_enzyme"/>
</dbReference>
<keyword evidence="2" id="KW-0472">Membrane</keyword>
<dbReference type="KEGG" id="dov:DSCO28_01020"/>
<name>A0A5K7ZF13_9BACT</name>
<dbReference type="InterPro" id="IPR011055">
    <property type="entry name" value="Dup_hybrid_motif"/>
</dbReference>
<keyword evidence="2" id="KW-0812">Transmembrane</keyword>
<dbReference type="Pfam" id="PF01551">
    <property type="entry name" value="Peptidase_M23"/>
    <property type="match status" value="1"/>
</dbReference>
<evidence type="ECO:0000313" key="5">
    <source>
        <dbReference type="Proteomes" id="UP000425960"/>
    </source>
</evidence>
<dbReference type="GO" id="GO:0004222">
    <property type="term" value="F:metalloendopeptidase activity"/>
    <property type="evidence" value="ECO:0007669"/>
    <property type="project" value="TreeGrafter"/>
</dbReference>
<dbReference type="InterPro" id="IPR016047">
    <property type="entry name" value="M23ase_b-sheet_dom"/>
</dbReference>
<evidence type="ECO:0000256" key="2">
    <source>
        <dbReference type="SAM" id="Phobius"/>
    </source>
</evidence>
<accession>A0A5K7ZF13</accession>
<feature type="transmembrane region" description="Helical" evidence="2">
    <location>
        <begin position="12"/>
        <end position="31"/>
    </location>
</feature>
<dbReference type="EMBL" id="AP021876">
    <property type="protein sequence ID" value="BBO79536.1"/>
    <property type="molecule type" value="Genomic_DNA"/>
</dbReference>
<keyword evidence="1" id="KW-0732">Signal</keyword>
<dbReference type="PANTHER" id="PTHR21666:SF289">
    <property type="entry name" value="L-ALA--D-GLU ENDOPEPTIDASE"/>
    <property type="match status" value="1"/>
</dbReference>
<feature type="domain" description="M23ase beta-sheet core" evidence="3">
    <location>
        <begin position="342"/>
        <end position="436"/>
    </location>
</feature>
<keyword evidence="2" id="KW-1133">Transmembrane helix</keyword>
<dbReference type="Proteomes" id="UP000425960">
    <property type="component" value="Chromosome"/>
</dbReference>
<sequence length="458" mass="50933">MLLNRKGRSIKPILVVILVLLVSIPAVWLTIIRMEGTAPALELGLESSFIGASRTLTVTVDDTGSGIRKVWMGLLVDGNEKEILQRSFPSGGFFAGGKEKSVQIKATISPKELGLEDGNAVIRIVAWDFSLRQWTKGNRGILEKEIQIDTRPPSIEMISRSHNLNQGGSGMALYRISEDCPKSGVTVGERFYPGYGGYFSDPTIHMAFFALDYTQGKETRLAVTAEDFAGNRASAGMVYHINNRTFRKDAINLSDNFFNTKMPDFERYFPEMAGGNRLDLFLKVNRELRRRDNQAFTRITAQSEKKILWDGPFIRLPASANRARFADHRTYFYGGKVIDRQVHMGIDLASTAHSPIPAANRGKVAFIGDQGIYGNTVVLDHGFGLFSLYAHLSRIDVAEGQMVEKGQIVGKTGMTGMAGGDHLHYGILVHQTFVNPVEWWDEAWIKNNISAKMNDAEH</sequence>
<dbReference type="CDD" id="cd12797">
    <property type="entry name" value="M23_peptidase"/>
    <property type="match status" value="1"/>
</dbReference>
<gene>
    <name evidence="4" type="ORF">DSCO28_01020</name>
</gene>